<keyword evidence="2" id="KW-1185">Reference proteome</keyword>
<reference evidence="2" key="1">
    <citation type="submission" date="2019-05" db="EMBL/GenBank/DDBJ databases">
        <title>Flavobacterium profundi sp. nov., isolated from a deep-sea seamount.</title>
        <authorList>
            <person name="Zhang D.-C."/>
        </authorList>
    </citation>
    <scope>NUCLEOTIDE SEQUENCE [LARGE SCALE GENOMIC DNA]</scope>
    <source>
        <strain evidence="2">TP390</strain>
    </source>
</reference>
<organism evidence="1 2">
    <name type="scientific">Flavobacterium profundi</name>
    <dbReference type="NCBI Taxonomy" id="1774945"/>
    <lineage>
        <taxon>Bacteria</taxon>
        <taxon>Pseudomonadati</taxon>
        <taxon>Bacteroidota</taxon>
        <taxon>Flavobacteriia</taxon>
        <taxon>Flavobacteriales</taxon>
        <taxon>Flavobacteriaceae</taxon>
        <taxon>Flavobacterium</taxon>
    </lineage>
</organism>
<gene>
    <name evidence="1" type="ORF">GOQ30_11300</name>
</gene>
<evidence type="ECO:0008006" key="3">
    <source>
        <dbReference type="Google" id="ProtNLM"/>
    </source>
</evidence>
<dbReference type="Proteomes" id="UP000431264">
    <property type="component" value="Unassembled WGS sequence"/>
</dbReference>
<evidence type="ECO:0000313" key="1">
    <source>
        <dbReference type="EMBL" id="MVO09744.1"/>
    </source>
</evidence>
<comment type="caution">
    <text evidence="1">The sequence shown here is derived from an EMBL/GenBank/DDBJ whole genome shotgun (WGS) entry which is preliminary data.</text>
</comment>
<dbReference type="RefSeq" id="WP_140998123.1">
    <property type="nucleotide sequence ID" value="NZ_VDCZ01000008.1"/>
</dbReference>
<sequence>MPTTPNIEAITTEVMNYLNAFTTKKSIGRPQIITAISKAVERLYTPMDAFMSSNNIQTIDLTNYVNVERLFAGANPFSSLDLSPLVNLKHLELFNLNGTMTSVDLSNNTALEIVNFQFSYGINSIDVSALVNLKELNIGSTSISALNISTNTLLEKLVFNNNTLSTLNISNNPLLTYLDFGGNVLSSAEIDSILATLVANNLNNGYVSLGGNNAPGSQGLTDKTTLEGRGWTVMVNS</sequence>
<dbReference type="AlphaFoldDB" id="A0A6I4IJI7"/>
<name>A0A6I4IJI7_9FLAO</name>
<evidence type="ECO:0000313" key="2">
    <source>
        <dbReference type="Proteomes" id="UP000431264"/>
    </source>
</evidence>
<accession>A0A6I4IJI7</accession>
<dbReference type="Gene3D" id="3.80.10.10">
    <property type="entry name" value="Ribonuclease Inhibitor"/>
    <property type="match status" value="1"/>
</dbReference>
<proteinExistence type="predicted"/>
<dbReference type="SUPFAM" id="SSF52058">
    <property type="entry name" value="L domain-like"/>
    <property type="match status" value="1"/>
</dbReference>
<dbReference type="EMBL" id="WQLW01000008">
    <property type="protein sequence ID" value="MVO09744.1"/>
    <property type="molecule type" value="Genomic_DNA"/>
</dbReference>
<protein>
    <recommendedName>
        <fullName evidence="3">Leucine-rich repeat domain-containing protein</fullName>
    </recommendedName>
</protein>
<dbReference type="InterPro" id="IPR032675">
    <property type="entry name" value="LRR_dom_sf"/>
</dbReference>